<dbReference type="EMBL" id="MU853780">
    <property type="protein sequence ID" value="KAK3941779.1"/>
    <property type="molecule type" value="Genomic_DNA"/>
</dbReference>
<sequence>MTTSVVNDPYALPPIEGSSVFSTLPQELTDKILDYLRPVGSLTTYDSLAEKPEIRRSYVEARSNFSNLSRVSKFIYSIATPYLYDTVIIRDQTELFDFFRTLVDRPELRVLVRSFAWLGQLSVTEAAELESTIRREERAASMIADFRASMNWPLDAENARFAERMGQSRRVLGTVLAMISKVKWLFVLHGWLEPPGLRGPSNWASWPGQTRQALFDMMTDGRKEPIADGGLQDVESIVLEAHSHPWPDRTLYNTLAMFLLNSASLRRIEMKRTASFYGMVEILSKVTNMAFVENVKELLLLRAIQPKIIPSIVTVFPKLVSLEVEIGDGSSYEVSVPRHITPDPGMFPVLSLSETLETLSITTSGDIQRAFDRPLEIGSGWLFGNTPAFLTMLSRMTALKDLTTESVWLFGRTDLAKALQLPHLLPPTLVHLRLIDYWGPVTVSSFPRGRLPPPFYPAFPNDWSPPEFYDQVFSRLYENCSDCLPHLRVITFVSPQFQAPHASAIDKIYMQDYTAEFHELLLKFQNLFDKNGVRLSSSTPEVERTRREAKWACIG</sequence>
<dbReference type="Proteomes" id="UP001303473">
    <property type="component" value="Unassembled WGS sequence"/>
</dbReference>
<organism evidence="1 2">
    <name type="scientific">Diplogelasinospora grovesii</name>
    <dbReference type="NCBI Taxonomy" id="303347"/>
    <lineage>
        <taxon>Eukaryota</taxon>
        <taxon>Fungi</taxon>
        <taxon>Dikarya</taxon>
        <taxon>Ascomycota</taxon>
        <taxon>Pezizomycotina</taxon>
        <taxon>Sordariomycetes</taxon>
        <taxon>Sordariomycetidae</taxon>
        <taxon>Sordariales</taxon>
        <taxon>Diplogelasinosporaceae</taxon>
        <taxon>Diplogelasinospora</taxon>
    </lineage>
</organism>
<keyword evidence="2" id="KW-1185">Reference proteome</keyword>
<name>A0AAN6S611_9PEZI</name>
<evidence type="ECO:0000313" key="1">
    <source>
        <dbReference type="EMBL" id="KAK3941779.1"/>
    </source>
</evidence>
<evidence type="ECO:0008006" key="3">
    <source>
        <dbReference type="Google" id="ProtNLM"/>
    </source>
</evidence>
<protein>
    <recommendedName>
        <fullName evidence="3">F-box domain-containing protein</fullName>
    </recommendedName>
</protein>
<comment type="caution">
    <text evidence="1">The sequence shown here is derived from an EMBL/GenBank/DDBJ whole genome shotgun (WGS) entry which is preliminary data.</text>
</comment>
<proteinExistence type="predicted"/>
<evidence type="ECO:0000313" key="2">
    <source>
        <dbReference type="Proteomes" id="UP001303473"/>
    </source>
</evidence>
<reference evidence="2" key="1">
    <citation type="journal article" date="2023" name="Mol. Phylogenet. Evol.">
        <title>Genome-scale phylogeny and comparative genomics of the fungal order Sordariales.</title>
        <authorList>
            <person name="Hensen N."/>
            <person name="Bonometti L."/>
            <person name="Westerberg I."/>
            <person name="Brannstrom I.O."/>
            <person name="Guillou S."/>
            <person name="Cros-Aarteil S."/>
            <person name="Calhoun S."/>
            <person name="Haridas S."/>
            <person name="Kuo A."/>
            <person name="Mondo S."/>
            <person name="Pangilinan J."/>
            <person name="Riley R."/>
            <person name="LaButti K."/>
            <person name="Andreopoulos B."/>
            <person name="Lipzen A."/>
            <person name="Chen C."/>
            <person name="Yan M."/>
            <person name="Daum C."/>
            <person name="Ng V."/>
            <person name="Clum A."/>
            <person name="Steindorff A."/>
            <person name="Ohm R.A."/>
            <person name="Martin F."/>
            <person name="Silar P."/>
            <person name="Natvig D.O."/>
            <person name="Lalanne C."/>
            <person name="Gautier V."/>
            <person name="Ament-Velasquez S.L."/>
            <person name="Kruys A."/>
            <person name="Hutchinson M.I."/>
            <person name="Powell A.J."/>
            <person name="Barry K."/>
            <person name="Miller A.N."/>
            <person name="Grigoriev I.V."/>
            <person name="Debuchy R."/>
            <person name="Gladieux P."/>
            <person name="Hiltunen Thoren M."/>
            <person name="Johannesson H."/>
        </authorList>
    </citation>
    <scope>NUCLEOTIDE SEQUENCE [LARGE SCALE GENOMIC DNA]</scope>
    <source>
        <strain evidence="2">CBS 340.73</strain>
    </source>
</reference>
<dbReference type="AlphaFoldDB" id="A0AAN6S611"/>
<accession>A0AAN6S611</accession>
<gene>
    <name evidence="1" type="ORF">QBC46DRAFT_92184</name>
</gene>